<organism evidence="7 8">
    <name type="scientific">Corynebacterium pygosceleis</name>
    <dbReference type="NCBI Taxonomy" id="2800406"/>
    <lineage>
        <taxon>Bacteria</taxon>
        <taxon>Bacillati</taxon>
        <taxon>Actinomycetota</taxon>
        <taxon>Actinomycetes</taxon>
        <taxon>Mycobacteriales</taxon>
        <taxon>Corynebacteriaceae</taxon>
        <taxon>Corynebacterium</taxon>
    </lineage>
</organism>
<keyword evidence="8" id="KW-1185">Reference proteome</keyword>
<evidence type="ECO:0000256" key="3">
    <source>
        <dbReference type="ARBA" id="ARBA00022679"/>
    </source>
</evidence>
<dbReference type="Pfam" id="PF02803">
    <property type="entry name" value="Thiolase_C"/>
    <property type="match status" value="1"/>
</dbReference>
<dbReference type="EC" id="2.3.1.9" evidence="2"/>
<dbReference type="PROSITE" id="PS00099">
    <property type="entry name" value="THIOLASE_3"/>
    <property type="match status" value="1"/>
</dbReference>
<evidence type="ECO:0000313" key="8">
    <source>
        <dbReference type="Proteomes" id="UP001081709"/>
    </source>
</evidence>
<evidence type="ECO:0000256" key="5">
    <source>
        <dbReference type="SAM" id="MobiDB-lite"/>
    </source>
</evidence>
<name>A0ABT3WU88_9CORY</name>
<evidence type="ECO:0000256" key="2">
    <source>
        <dbReference type="ARBA" id="ARBA00012705"/>
    </source>
</evidence>
<sequence length="112" mass="11585">MESKVPEAPGAGPPPALLTGRRPEKHWRTAGYVVEDEAFADVVVQSLKDLELDMNRCNPNGGAIALGHPLGASGARVLVTAVHELIRRGGGTAAVALCSAGGQGQAMVISRY</sequence>
<proteinExistence type="inferred from homology"/>
<reference evidence="7" key="1">
    <citation type="submission" date="2022-11" db="EMBL/GenBank/DDBJ databases">
        <title>Corynebacterium sp. isolated from Penguins.</title>
        <authorList>
            <person name="Sedlar K."/>
            <person name="Svec P."/>
        </authorList>
    </citation>
    <scope>NUCLEOTIDE SEQUENCE</scope>
    <source>
        <strain evidence="7">P7003</strain>
    </source>
</reference>
<dbReference type="InterPro" id="IPR016039">
    <property type="entry name" value="Thiolase-like"/>
</dbReference>
<comment type="similarity">
    <text evidence="1">Belongs to the thiolase-like superfamily. Thiolase family.</text>
</comment>
<keyword evidence="4" id="KW-0012">Acyltransferase</keyword>
<dbReference type="InterPro" id="IPR020617">
    <property type="entry name" value="Thiolase_C"/>
</dbReference>
<evidence type="ECO:0000313" key="7">
    <source>
        <dbReference type="EMBL" id="MCX7444499.1"/>
    </source>
</evidence>
<accession>A0ABT3WU88</accession>
<evidence type="ECO:0000259" key="6">
    <source>
        <dbReference type="Pfam" id="PF02803"/>
    </source>
</evidence>
<feature type="compositionally biased region" description="Low complexity" evidence="5">
    <location>
        <begin position="1"/>
        <end position="10"/>
    </location>
</feature>
<dbReference type="Proteomes" id="UP001081709">
    <property type="component" value="Unassembled WGS sequence"/>
</dbReference>
<dbReference type="SUPFAM" id="SSF53901">
    <property type="entry name" value="Thiolase-like"/>
    <property type="match status" value="1"/>
</dbReference>
<dbReference type="PROSITE" id="PS00737">
    <property type="entry name" value="THIOLASE_2"/>
    <property type="match status" value="1"/>
</dbReference>
<dbReference type="PANTHER" id="PTHR18919">
    <property type="entry name" value="ACETYL-COA C-ACYLTRANSFERASE"/>
    <property type="match status" value="1"/>
</dbReference>
<dbReference type="RefSeq" id="WP_267186347.1">
    <property type="nucleotide sequence ID" value="NZ_JAPMKV010000002.1"/>
</dbReference>
<keyword evidence="3" id="KW-0808">Transferase</keyword>
<evidence type="ECO:0000256" key="1">
    <source>
        <dbReference type="ARBA" id="ARBA00010982"/>
    </source>
</evidence>
<protein>
    <recommendedName>
        <fullName evidence="2">acetyl-CoA C-acetyltransferase</fullName>
        <ecNumber evidence="2">2.3.1.9</ecNumber>
    </recommendedName>
</protein>
<dbReference type="Gene3D" id="3.40.47.10">
    <property type="match status" value="1"/>
</dbReference>
<dbReference type="InterPro" id="IPR020610">
    <property type="entry name" value="Thiolase_AS"/>
</dbReference>
<dbReference type="EMBL" id="JAPMKV010000002">
    <property type="protein sequence ID" value="MCX7444499.1"/>
    <property type="molecule type" value="Genomic_DNA"/>
</dbReference>
<dbReference type="PANTHER" id="PTHR18919:SF107">
    <property type="entry name" value="ACETYL-COA ACETYLTRANSFERASE, CYTOSOLIC"/>
    <property type="match status" value="1"/>
</dbReference>
<dbReference type="InterPro" id="IPR020613">
    <property type="entry name" value="Thiolase_CS"/>
</dbReference>
<comment type="caution">
    <text evidence="7">The sequence shown here is derived from an EMBL/GenBank/DDBJ whole genome shotgun (WGS) entry which is preliminary data.</text>
</comment>
<feature type="region of interest" description="Disordered" evidence="5">
    <location>
        <begin position="1"/>
        <end position="22"/>
    </location>
</feature>
<feature type="domain" description="Thiolase C-terminal" evidence="6">
    <location>
        <begin position="36"/>
        <end position="110"/>
    </location>
</feature>
<gene>
    <name evidence="7" type="ORF">OS125_04460</name>
</gene>
<evidence type="ECO:0000256" key="4">
    <source>
        <dbReference type="ARBA" id="ARBA00023315"/>
    </source>
</evidence>